<proteinExistence type="inferred from homology"/>
<dbReference type="STRING" id="1381753.V2YZW2"/>
<dbReference type="GO" id="GO:0009986">
    <property type="term" value="C:cell surface"/>
    <property type="evidence" value="ECO:0007669"/>
    <property type="project" value="TreeGrafter"/>
</dbReference>
<dbReference type="EMBL" id="AWSO01000030">
    <property type="protein sequence ID" value="ESK97244.1"/>
    <property type="molecule type" value="Genomic_DNA"/>
</dbReference>
<keyword evidence="10" id="KW-0326">Glycosidase</keyword>
<keyword evidence="4 16" id="KW-0812">Transmembrane</keyword>
<evidence type="ECO:0000256" key="16">
    <source>
        <dbReference type="SAM" id="Phobius"/>
    </source>
</evidence>
<reference evidence="18 19" key="1">
    <citation type="journal article" date="2014" name="BMC Genomics">
        <title>Genome and secretome analysis of the hemibiotrophic fungal pathogen, Moniliophthora roreri, which causes frosty pod rot disease of cacao: mechanisms of the biotrophic and necrotrophic phases.</title>
        <authorList>
            <person name="Meinhardt L.W."/>
            <person name="Costa G.G.L."/>
            <person name="Thomazella D.P.T."/>
            <person name="Teixeira P.J.P.L."/>
            <person name="Carazzolle M.F."/>
            <person name="Schuster S.C."/>
            <person name="Carlson J.E."/>
            <person name="Guiltinan M.J."/>
            <person name="Mieczkowski P."/>
            <person name="Farmer A."/>
            <person name="Ramaraj T."/>
            <person name="Crozier J."/>
            <person name="Davis R.E."/>
            <person name="Shao J."/>
            <person name="Melnick R.L."/>
            <person name="Pereira G.A.G."/>
            <person name="Bailey B.A."/>
        </authorList>
    </citation>
    <scope>NUCLEOTIDE SEQUENCE [LARGE SCALE GENOMIC DNA]</scope>
    <source>
        <strain evidence="18 19">MCA 2997</strain>
    </source>
</reference>
<evidence type="ECO:0000256" key="11">
    <source>
        <dbReference type="ARBA" id="ARBA00023316"/>
    </source>
</evidence>
<evidence type="ECO:0000256" key="10">
    <source>
        <dbReference type="ARBA" id="ARBA00023295"/>
    </source>
</evidence>
<name>V2YZW2_MONRO</name>
<evidence type="ECO:0000256" key="12">
    <source>
        <dbReference type="ARBA" id="ARBA00036824"/>
    </source>
</evidence>
<dbReference type="InterPro" id="IPR001547">
    <property type="entry name" value="Glyco_hydro_5"/>
</dbReference>
<protein>
    <recommendedName>
        <fullName evidence="14">glucan 1,3-beta-glucosidase</fullName>
        <ecNumber evidence="14">3.2.1.58</ecNumber>
    </recommendedName>
    <alternativeName>
        <fullName evidence="15">Exo-1,3-beta-glucanase D</fullName>
    </alternativeName>
</protein>
<gene>
    <name evidence="18" type="ORF">Moror_17900</name>
</gene>
<comment type="similarity">
    <text evidence="2">Belongs to the glycosyl hydrolase 5 (cellulase A) family.</text>
</comment>
<dbReference type="GO" id="GO:0005576">
    <property type="term" value="C:extracellular region"/>
    <property type="evidence" value="ECO:0007669"/>
    <property type="project" value="TreeGrafter"/>
</dbReference>
<dbReference type="KEGG" id="mrr:Moror_17900"/>
<dbReference type="GO" id="GO:0009251">
    <property type="term" value="P:glucan catabolic process"/>
    <property type="evidence" value="ECO:0007669"/>
    <property type="project" value="TreeGrafter"/>
</dbReference>
<feature type="transmembrane region" description="Helical" evidence="16">
    <location>
        <begin position="141"/>
        <end position="164"/>
    </location>
</feature>
<dbReference type="PANTHER" id="PTHR31297">
    <property type="entry name" value="GLUCAN ENDO-1,6-BETA-GLUCOSIDASE B"/>
    <property type="match status" value="1"/>
</dbReference>
<comment type="caution">
    <text evidence="18">The sequence shown here is derived from an EMBL/GenBank/DDBJ whole genome shotgun (WGS) entry which is preliminary data.</text>
</comment>
<evidence type="ECO:0000256" key="4">
    <source>
        <dbReference type="ARBA" id="ARBA00022692"/>
    </source>
</evidence>
<feature type="domain" description="Glycoside hydrolase family 5" evidence="17">
    <location>
        <begin position="301"/>
        <end position="508"/>
    </location>
</feature>
<dbReference type="Proteomes" id="UP000017559">
    <property type="component" value="Unassembled WGS sequence"/>
</dbReference>
<dbReference type="OrthoDB" id="62120at2759"/>
<evidence type="ECO:0000256" key="3">
    <source>
        <dbReference type="ARBA" id="ARBA00022475"/>
    </source>
</evidence>
<evidence type="ECO:0000256" key="9">
    <source>
        <dbReference type="ARBA" id="ARBA00023180"/>
    </source>
</evidence>
<evidence type="ECO:0000256" key="2">
    <source>
        <dbReference type="ARBA" id="ARBA00005641"/>
    </source>
</evidence>
<dbReference type="GO" id="GO:0071555">
    <property type="term" value="P:cell wall organization"/>
    <property type="evidence" value="ECO:0007669"/>
    <property type="project" value="UniProtKB-KW"/>
</dbReference>
<keyword evidence="8 16" id="KW-0472">Membrane</keyword>
<organism evidence="18 19">
    <name type="scientific">Moniliophthora roreri (strain MCA 2997)</name>
    <name type="common">Cocoa frosty pod rot fungus</name>
    <name type="synonym">Crinipellis roreri</name>
    <dbReference type="NCBI Taxonomy" id="1381753"/>
    <lineage>
        <taxon>Eukaryota</taxon>
        <taxon>Fungi</taxon>
        <taxon>Dikarya</taxon>
        <taxon>Basidiomycota</taxon>
        <taxon>Agaricomycotina</taxon>
        <taxon>Agaricomycetes</taxon>
        <taxon>Agaricomycetidae</taxon>
        <taxon>Agaricales</taxon>
        <taxon>Marasmiineae</taxon>
        <taxon>Marasmiaceae</taxon>
        <taxon>Moniliophthora</taxon>
    </lineage>
</organism>
<evidence type="ECO:0000256" key="13">
    <source>
        <dbReference type="ARBA" id="ARBA00037126"/>
    </source>
</evidence>
<dbReference type="HOGENOM" id="CLU_004624_6_1_1"/>
<dbReference type="GO" id="GO:0004338">
    <property type="term" value="F:glucan exo-1,3-beta-glucosidase activity"/>
    <property type="evidence" value="ECO:0007669"/>
    <property type="project" value="UniProtKB-EC"/>
</dbReference>
<evidence type="ECO:0000256" key="5">
    <source>
        <dbReference type="ARBA" id="ARBA00022801"/>
    </source>
</evidence>
<evidence type="ECO:0000256" key="8">
    <source>
        <dbReference type="ARBA" id="ARBA00023136"/>
    </source>
</evidence>
<keyword evidence="7 16" id="KW-1133">Transmembrane helix</keyword>
<evidence type="ECO:0000313" key="18">
    <source>
        <dbReference type="EMBL" id="ESK97244.1"/>
    </source>
</evidence>
<evidence type="ECO:0000259" key="17">
    <source>
        <dbReference type="Pfam" id="PF00150"/>
    </source>
</evidence>
<dbReference type="Gene3D" id="3.20.20.80">
    <property type="entry name" value="Glycosidases"/>
    <property type="match status" value="1"/>
</dbReference>
<sequence length="774" mass="85546">MAYHNSDHLHDNNFIPLNQHVPPSPASPHYQQYQQYSPAAYDYSTTDLPEYASPQPRFAGHHIYQDGAYAASQQSIGQQSEYSSSVYALNDKQNFQSQPHEQYSFHDQDVPMSNLGSRDSQWIKDKKEATYASPRKKRKSIIICVIIVVVILLIAAALVVYFVVIKPKNSSSGGKHLAVSGGDGSQVVMEDGTSFIYKNPFGGRWYYDPNDPFNNNAQANSWTPPLNQSFRHGVDRVRGVNVGGWLMMEPFMQVISATSQAIQNRLTHLIRAPALFEKYQPDAVDEYHLHAAIRADSSKGGLEQIEEHYKTFITEKDFAEIAGAGLNYVRLPIPFWAIEVHPEEPYLGQVAWKYVLKAIGWARKYGLRINLDLHAVPGSQNGWNHSGRSGDVNFLAGPMGYVNAQRTLDYIRILTEFVHQPQYRDVVTMFGIMNEPREPIIGKETLMSFYAEAYRIVRDITGVGEGVWISYHDAFMSRADWVDFLPGADRIILDSHPYLAFADGQSNAGWAARVNDVCKWGAEVNKSMADFGLTTAGEFSNAINDCGLWLNGVGLGTRYDGSWTPNPLPKVGDCSKWLDYTKFDGATKQDLMQFAMASMDALQNFFFWTWKIGNSTATGMVESTAWSYQLGLELGWMPPDPRQADGACGNTAPFRGAIETGDGKVNQAAYPWPPATITGAGPLNRVPSYTPTGAVPTLSGGTLTIDGVKPTKTADVGNGWANPNDQAGMMVPVEGCNYLDPYVGQSAALPTPLCGGVRRELEARAPEITPPLMS</sequence>
<keyword evidence="6" id="KW-0735">Signal-anchor</keyword>
<dbReference type="AlphaFoldDB" id="V2YZW2"/>
<comment type="subcellular location">
    <subcellularLocation>
        <location evidence="1">Cell membrane</location>
        <topology evidence="1">Single-pass type II membrane protein</topology>
    </subcellularLocation>
</comment>
<dbReference type="EC" id="3.2.1.58" evidence="14"/>
<evidence type="ECO:0000256" key="14">
    <source>
        <dbReference type="ARBA" id="ARBA00038929"/>
    </source>
</evidence>
<evidence type="ECO:0000256" key="1">
    <source>
        <dbReference type="ARBA" id="ARBA00004401"/>
    </source>
</evidence>
<dbReference type="InterPro" id="IPR050386">
    <property type="entry name" value="Glycosyl_hydrolase_5"/>
</dbReference>
<dbReference type="Pfam" id="PF00150">
    <property type="entry name" value="Cellulase"/>
    <property type="match status" value="1"/>
</dbReference>
<comment type="function">
    <text evidence="13">Glucosidase involved in the degradation of cellulosic biomass. Active on lichenan.</text>
</comment>
<dbReference type="SUPFAM" id="SSF51445">
    <property type="entry name" value="(Trans)glycosidases"/>
    <property type="match status" value="1"/>
</dbReference>
<comment type="catalytic activity">
    <reaction evidence="12">
        <text>Successive hydrolysis of beta-D-glucose units from the non-reducing ends of (1-&gt;3)-beta-D-glucans, releasing alpha-glucose.</text>
        <dbReference type="EC" id="3.2.1.58"/>
    </reaction>
</comment>
<evidence type="ECO:0000256" key="7">
    <source>
        <dbReference type="ARBA" id="ARBA00022989"/>
    </source>
</evidence>
<keyword evidence="5" id="KW-0378">Hydrolase</keyword>
<evidence type="ECO:0000256" key="6">
    <source>
        <dbReference type="ARBA" id="ARBA00022968"/>
    </source>
</evidence>
<keyword evidence="9" id="KW-0325">Glycoprotein</keyword>
<keyword evidence="3" id="KW-1003">Cell membrane</keyword>
<keyword evidence="19" id="KW-1185">Reference proteome</keyword>
<evidence type="ECO:0000256" key="15">
    <source>
        <dbReference type="ARBA" id="ARBA00041260"/>
    </source>
</evidence>
<dbReference type="InterPro" id="IPR017853">
    <property type="entry name" value="GH"/>
</dbReference>
<evidence type="ECO:0000313" key="19">
    <source>
        <dbReference type="Proteomes" id="UP000017559"/>
    </source>
</evidence>
<dbReference type="PANTHER" id="PTHR31297:SF34">
    <property type="entry name" value="GLUCAN 1,3-BETA-GLUCOSIDASE 2"/>
    <property type="match status" value="1"/>
</dbReference>
<accession>V2YZW2</accession>
<keyword evidence="11" id="KW-0961">Cell wall biogenesis/degradation</keyword>
<dbReference type="GO" id="GO:0005886">
    <property type="term" value="C:plasma membrane"/>
    <property type="evidence" value="ECO:0007669"/>
    <property type="project" value="UniProtKB-SubCell"/>
</dbReference>